<proteinExistence type="inferred from homology"/>
<sequence>MTSSPNEPARCPFTGRSSAGQSGAAASPATPSLTRRDARPRGDAVRPVERYAPARDLLRSSQTRQAGFLAKTVRSVPGSQHPPVLYMEGDEHTEMRRATARYFTPTQVATYQPAMARLSDALIAELTAKGEANLDDLSLKLAVQVAAEVVGLTNSRLPGMSRRIESFVSSSLDAEPGAQQSTSRAEDLRQAINMASFFALDVKPAIEARRKAPGDDLISYLLSRDYSDQDILTECVTYGTAGMITTREFISVAAWHLLRDPELRAHYVHGTEKERHAVLHEILRLEPVVGALYRHVEAELEAGGEALPQGTIVAIDIGRANLDPEVMGEHPEGLCPMRPLPRGVPAQGLSFGDGHHRCPGAFLAIKETDVFLRRLLIWQDLEVVREPEVRYNELIKGYELRGFRIRLGRRTARA</sequence>
<dbReference type="GO" id="GO:0020037">
    <property type="term" value="F:heme binding"/>
    <property type="evidence" value="ECO:0007669"/>
    <property type="project" value="InterPro"/>
</dbReference>
<dbReference type="InterPro" id="IPR017972">
    <property type="entry name" value="Cyt_P450_CS"/>
</dbReference>
<dbReference type="PANTHER" id="PTHR46696">
    <property type="entry name" value="P450, PUTATIVE (EUROFUNG)-RELATED"/>
    <property type="match status" value="1"/>
</dbReference>
<dbReference type="Proteomes" id="UP000199223">
    <property type="component" value="Unassembled WGS sequence"/>
</dbReference>
<dbReference type="OrthoDB" id="54272at2"/>
<dbReference type="EMBL" id="FNZA01000006">
    <property type="protein sequence ID" value="SEJ31576.1"/>
    <property type="molecule type" value="Genomic_DNA"/>
</dbReference>
<keyword evidence="2" id="KW-0349">Heme</keyword>
<name>A0A1H6XTS3_9DEIO</name>
<evidence type="ECO:0000256" key="3">
    <source>
        <dbReference type="SAM" id="MobiDB-lite"/>
    </source>
</evidence>
<keyword evidence="2" id="KW-0479">Metal-binding</keyword>
<evidence type="ECO:0000313" key="4">
    <source>
        <dbReference type="EMBL" id="SEJ31576.1"/>
    </source>
</evidence>
<dbReference type="PANTHER" id="PTHR46696:SF1">
    <property type="entry name" value="CYTOCHROME P450 YJIB-RELATED"/>
    <property type="match status" value="1"/>
</dbReference>
<dbReference type="InterPro" id="IPR001128">
    <property type="entry name" value="Cyt_P450"/>
</dbReference>
<evidence type="ECO:0000313" key="5">
    <source>
        <dbReference type="Proteomes" id="UP000199223"/>
    </source>
</evidence>
<dbReference type="PRINTS" id="PR00359">
    <property type="entry name" value="BP450"/>
</dbReference>
<feature type="compositionally biased region" description="Basic and acidic residues" evidence="3">
    <location>
        <begin position="34"/>
        <end position="57"/>
    </location>
</feature>
<evidence type="ECO:0000256" key="1">
    <source>
        <dbReference type="ARBA" id="ARBA00010617"/>
    </source>
</evidence>
<dbReference type="AlphaFoldDB" id="A0A1H6XTS3"/>
<organism evidence="4 5">
    <name type="scientific">Deinococcus reticulitermitis</name>
    <dbReference type="NCBI Taxonomy" id="856736"/>
    <lineage>
        <taxon>Bacteria</taxon>
        <taxon>Thermotogati</taxon>
        <taxon>Deinococcota</taxon>
        <taxon>Deinococci</taxon>
        <taxon>Deinococcales</taxon>
        <taxon>Deinococcaceae</taxon>
        <taxon>Deinococcus</taxon>
    </lineage>
</organism>
<dbReference type="STRING" id="856736.SAMN04488058_10622"/>
<dbReference type="GO" id="GO:0016705">
    <property type="term" value="F:oxidoreductase activity, acting on paired donors, with incorporation or reduction of molecular oxygen"/>
    <property type="evidence" value="ECO:0007669"/>
    <property type="project" value="InterPro"/>
</dbReference>
<dbReference type="Pfam" id="PF00067">
    <property type="entry name" value="p450"/>
    <property type="match status" value="1"/>
</dbReference>
<keyword evidence="2" id="KW-0408">Iron</keyword>
<keyword evidence="5" id="KW-1185">Reference proteome</keyword>
<dbReference type="Gene3D" id="1.10.630.10">
    <property type="entry name" value="Cytochrome P450"/>
    <property type="match status" value="1"/>
</dbReference>
<dbReference type="InterPro" id="IPR036396">
    <property type="entry name" value="Cyt_P450_sf"/>
</dbReference>
<feature type="region of interest" description="Disordered" evidence="3">
    <location>
        <begin position="1"/>
        <end position="57"/>
    </location>
</feature>
<dbReference type="RefSeq" id="WP_092264228.1">
    <property type="nucleotide sequence ID" value="NZ_FNZA01000006.1"/>
</dbReference>
<protein>
    <submittedName>
        <fullName evidence="4">Cytochrome P450</fullName>
    </submittedName>
</protein>
<dbReference type="InterPro" id="IPR002397">
    <property type="entry name" value="Cyt_P450_B"/>
</dbReference>
<dbReference type="PROSITE" id="PS00086">
    <property type="entry name" value="CYTOCHROME_P450"/>
    <property type="match status" value="1"/>
</dbReference>
<keyword evidence="2" id="KW-0503">Monooxygenase</keyword>
<comment type="similarity">
    <text evidence="1 2">Belongs to the cytochrome P450 family.</text>
</comment>
<dbReference type="CDD" id="cd00302">
    <property type="entry name" value="cytochrome_P450"/>
    <property type="match status" value="1"/>
</dbReference>
<keyword evidence="2" id="KW-0560">Oxidoreductase</keyword>
<gene>
    <name evidence="4" type="ORF">SAMN04488058_10622</name>
</gene>
<dbReference type="GO" id="GO:0004497">
    <property type="term" value="F:monooxygenase activity"/>
    <property type="evidence" value="ECO:0007669"/>
    <property type="project" value="UniProtKB-KW"/>
</dbReference>
<dbReference type="PRINTS" id="PR00385">
    <property type="entry name" value="P450"/>
</dbReference>
<dbReference type="GO" id="GO:0005506">
    <property type="term" value="F:iron ion binding"/>
    <property type="evidence" value="ECO:0007669"/>
    <property type="project" value="InterPro"/>
</dbReference>
<accession>A0A1H6XTS3</accession>
<dbReference type="SUPFAM" id="SSF48264">
    <property type="entry name" value="Cytochrome P450"/>
    <property type="match status" value="1"/>
</dbReference>
<evidence type="ECO:0000256" key="2">
    <source>
        <dbReference type="RuleBase" id="RU000461"/>
    </source>
</evidence>
<feature type="compositionally biased region" description="Low complexity" evidence="3">
    <location>
        <begin position="17"/>
        <end position="32"/>
    </location>
</feature>
<reference evidence="5" key="1">
    <citation type="submission" date="2016-10" db="EMBL/GenBank/DDBJ databases">
        <authorList>
            <person name="Varghese N."/>
            <person name="Submissions S."/>
        </authorList>
    </citation>
    <scope>NUCLEOTIDE SEQUENCE [LARGE SCALE GENOMIC DNA]</scope>
    <source>
        <strain evidence="5">CGMCC 1.10218</strain>
    </source>
</reference>